<gene>
    <name evidence="4" type="primary">20342251</name>
    <name evidence="3" type="ORF">GGTG_01793</name>
</gene>
<dbReference type="PANTHER" id="PTHR32470">
    <property type="entry name" value="ADH DEHYDROGENASE [UBIQUINONE] 1 ALPHA SUBCOMPLEX ASSEMBLY FACTOR 2"/>
    <property type="match status" value="1"/>
</dbReference>
<evidence type="ECO:0000256" key="1">
    <source>
        <dbReference type="ARBA" id="ARBA00007355"/>
    </source>
</evidence>
<dbReference type="VEuPathDB" id="FungiDB:GGTG_01793"/>
<dbReference type="PANTHER" id="PTHR32470:SF2">
    <property type="entry name" value="NADH DEHYDROGENASE [UBIQUINONE] 1 ALPHA SUBCOMPLEX ASSEMBLY FACTOR 2"/>
    <property type="match status" value="1"/>
</dbReference>
<evidence type="ECO:0000313" key="3">
    <source>
        <dbReference type="EMBL" id="EJT81819.1"/>
    </source>
</evidence>
<evidence type="ECO:0000256" key="2">
    <source>
        <dbReference type="SAM" id="MobiDB-lite"/>
    </source>
</evidence>
<feature type="region of interest" description="Disordered" evidence="2">
    <location>
        <begin position="118"/>
        <end position="189"/>
    </location>
</feature>
<dbReference type="Pfam" id="PF05071">
    <property type="entry name" value="NDUFA12"/>
    <property type="match status" value="1"/>
</dbReference>
<dbReference type="EnsemblFungi" id="EJT81819">
    <property type="protein sequence ID" value="EJT81819"/>
    <property type="gene ID" value="GGTG_01793"/>
</dbReference>
<feature type="compositionally biased region" description="Basic and acidic residues" evidence="2">
    <location>
        <begin position="118"/>
        <end position="127"/>
    </location>
</feature>
<evidence type="ECO:0000313" key="5">
    <source>
        <dbReference type="Proteomes" id="UP000006039"/>
    </source>
</evidence>
<name>J3NKK2_GAET3</name>
<reference evidence="3" key="3">
    <citation type="submission" date="2010-09" db="EMBL/GenBank/DDBJ databases">
        <title>Annotation of Gaeumannomyces graminis var. tritici R3-111a-1.</title>
        <authorList>
            <consortium name="The Broad Institute Genome Sequencing Platform"/>
            <person name="Ma L.-J."/>
            <person name="Dead R."/>
            <person name="Young S.K."/>
            <person name="Zeng Q."/>
            <person name="Gargeya S."/>
            <person name="Fitzgerald M."/>
            <person name="Haas B."/>
            <person name="Abouelleil A."/>
            <person name="Alvarado L."/>
            <person name="Arachchi H.M."/>
            <person name="Berlin A."/>
            <person name="Brown A."/>
            <person name="Chapman S.B."/>
            <person name="Chen Z."/>
            <person name="Dunbar C."/>
            <person name="Freedman E."/>
            <person name="Gearin G."/>
            <person name="Gellesch M."/>
            <person name="Goldberg J."/>
            <person name="Griggs A."/>
            <person name="Gujja S."/>
            <person name="Heiman D."/>
            <person name="Howarth C."/>
            <person name="Larson L."/>
            <person name="Lui A."/>
            <person name="MacDonald P.J.P."/>
            <person name="Mehta T."/>
            <person name="Montmayeur A."/>
            <person name="Murphy C."/>
            <person name="Neiman D."/>
            <person name="Pearson M."/>
            <person name="Priest M."/>
            <person name="Roberts A."/>
            <person name="Saif S."/>
            <person name="Shea T."/>
            <person name="Shenoy N."/>
            <person name="Sisk P."/>
            <person name="Stolte C."/>
            <person name="Sykes S."/>
            <person name="Yandava C."/>
            <person name="Wortman J."/>
            <person name="Nusbaum C."/>
            <person name="Birren B."/>
        </authorList>
    </citation>
    <scope>NUCLEOTIDE SEQUENCE</scope>
    <source>
        <strain evidence="3">R3-111a-1</strain>
    </source>
</reference>
<dbReference type="STRING" id="644352.J3NKK2"/>
<dbReference type="Proteomes" id="UP000006039">
    <property type="component" value="Unassembled WGS sequence"/>
</dbReference>
<keyword evidence="5" id="KW-1185">Reference proteome</keyword>
<dbReference type="GO" id="GO:0045271">
    <property type="term" value="C:respiratory chain complex I"/>
    <property type="evidence" value="ECO:0007669"/>
    <property type="project" value="InterPro"/>
</dbReference>
<proteinExistence type="inferred from homology"/>
<dbReference type="GeneID" id="20342251"/>
<dbReference type="InterPro" id="IPR007763">
    <property type="entry name" value="NDUFA12"/>
</dbReference>
<dbReference type="GO" id="GO:0005739">
    <property type="term" value="C:mitochondrion"/>
    <property type="evidence" value="ECO:0007669"/>
    <property type="project" value="TreeGrafter"/>
</dbReference>
<evidence type="ECO:0000313" key="4">
    <source>
        <dbReference type="EnsemblFungi" id="EJT81819"/>
    </source>
</evidence>
<dbReference type="OrthoDB" id="10255576at2759"/>
<reference evidence="4" key="5">
    <citation type="submission" date="2018-04" db="UniProtKB">
        <authorList>
            <consortium name="EnsemblFungi"/>
        </authorList>
    </citation>
    <scope>IDENTIFICATION</scope>
    <source>
        <strain evidence="4">R3-111a-1</strain>
    </source>
</reference>
<reference evidence="4" key="4">
    <citation type="journal article" date="2015" name="G3 (Bethesda)">
        <title>Genome sequences of three phytopathogenic species of the Magnaporthaceae family of fungi.</title>
        <authorList>
            <person name="Okagaki L.H."/>
            <person name="Nunes C.C."/>
            <person name="Sailsbery J."/>
            <person name="Clay B."/>
            <person name="Brown D."/>
            <person name="John T."/>
            <person name="Oh Y."/>
            <person name="Young N."/>
            <person name="Fitzgerald M."/>
            <person name="Haas B.J."/>
            <person name="Zeng Q."/>
            <person name="Young S."/>
            <person name="Adiconis X."/>
            <person name="Fan L."/>
            <person name="Levin J.Z."/>
            <person name="Mitchell T.K."/>
            <person name="Okubara P.A."/>
            <person name="Farman M.L."/>
            <person name="Kohn L.M."/>
            <person name="Birren B."/>
            <person name="Ma L.-J."/>
            <person name="Dean R.A."/>
        </authorList>
    </citation>
    <scope>NUCLEOTIDE SEQUENCE</scope>
    <source>
        <strain evidence="4">R3-111a-1</strain>
    </source>
</reference>
<reference evidence="5" key="1">
    <citation type="submission" date="2010-07" db="EMBL/GenBank/DDBJ databases">
        <title>The genome sequence of Gaeumannomyces graminis var. tritici strain R3-111a-1.</title>
        <authorList>
            <consortium name="The Broad Institute Genome Sequencing Platform"/>
            <person name="Ma L.-J."/>
            <person name="Dead R."/>
            <person name="Young S."/>
            <person name="Zeng Q."/>
            <person name="Koehrsen M."/>
            <person name="Alvarado L."/>
            <person name="Berlin A."/>
            <person name="Chapman S.B."/>
            <person name="Chen Z."/>
            <person name="Freedman E."/>
            <person name="Gellesch M."/>
            <person name="Goldberg J."/>
            <person name="Griggs A."/>
            <person name="Gujja S."/>
            <person name="Heilman E.R."/>
            <person name="Heiman D."/>
            <person name="Hepburn T."/>
            <person name="Howarth C."/>
            <person name="Jen D."/>
            <person name="Larson L."/>
            <person name="Mehta T."/>
            <person name="Neiman D."/>
            <person name="Pearson M."/>
            <person name="Roberts A."/>
            <person name="Saif S."/>
            <person name="Shea T."/>
            <person name="Shenoy N."/>
            <person name="Sisk P."/>
            <person name="Stolte C."/>
            <person name="Sykes S."/>
            <person name="Walk T."/>
            <person name="White J."/>
            <person name="Yandava C."/>
            <person name="Haas B."/>
            <person name="Nusbaum C."/>
            <person name="Birren B."/>
        </authorList>
    </citation>
    <scope>NUCLEOTIDE SEQUENCE [LARGE SCALE GENOMIC DNA]</scope>
    <source>
        <strain evidence="5">R3-111a-1</strain>
    </source>
</reference>
<dbReference type="RefSeq" id="XP_009217828.1">
    <property type="nucleotide sequence ID" value="XM_009219564.1"/>
</dbReference>
<protein>
    <submittedName>
        <fullName evidence="3 4">Uncharacterized protein</fullName>
    </submittedName>
</protein>
<dbReference type="AlphaFoldDB" id="J3NKK2"/>
<dbReference type="GO" id="GO:0032981">
    <property type="term" value="P:mitochondrial respiratory chain complex I assembly"/>
    <property type="evidence" value="ECO:0007669"/>
    <property type="project" value="TreeGrafter"/>
</dbReference>
<dbReference type="EMBL" id="GL385395">
    <property type="protein sequence ID" value="EJT81819.1"/>
    <property type="molecule type" value="Genomic_DNA"/>
</dbReference>
<dbReference type="HOGENOM" id="CLU_067876_0_0_1"/>
<dbReference type="eggNOG" id="ENOG502S7UF">
    <property type="taxonomic scope" value="Eukaryota"/>
</dbReference>
<organism evidence="3">
    <name type="scientific">Gaeumannomyces tritici (strain R3-111a-1)</name>
    <name type="common">Wheat and barley take-all root rot fungus</name>
    <name type="synonym">Gaeumannomyces graminis var. tritici</name>
    <dbReference type="NCBI Taxonomy" id="644352"/>
    <lineage>
        <taxon>Eukaryota</taxon>
        <taxon>Fungi</taxon>
        <taxon>Dikarya</taxon>
        <taxon>Ascomycota</taxon>
        <taxon>Pezizomycotina</taxon>
        <taxon>Sordariomycetes</taxon>
        <taxon>Sordariomycetidae</taxon>
        <taxon>Magnaporthales</taxon>
        <taxon>Magnaporthaceae</taxon>
        <taxon>Gaeumannomyces</taxon>
    </lineage>
</organism>
<feature type="compositionally biased region" description="Low complexity" evidence="2">
    <location>
        <begin position="147"/>
        <end position="160"/>
    </location>
</feature>
<accession>J3NKK2</accession>
<reference evidence="3" key="2">
    <citation type="submission" date="2010-07" db="EMBL/GenBank/DDBJ databases">
        <authorList>
            <consortium name="The Broad Institute Genome Sequencing Platform"/>
            <consortium name="Broad Institute Genome Sequencing Center for Infectious Disease"/>
            <person name="Ma L.-J."/>
            <person name="Dead R."/>
            <person name="Young S."/>
            <person name="Zeng Q."/>
            <person name="Koehrsen M."/>
            <person name="Alvarado L."/>
            <person name="Berlin A."/>
            <person name="Chapman S.B."/>
            <person name="Chen Z."/>
            <person name="Freedman E."/>
            <person name="Gellesch M."/>
            <person name="Goldberg J."/>
            <person name="Griggs A."/>
            <person name="Gujja S."/>
            <person name="Heilman E.R."/>
            <person name="Heiman D."/>
            <person name="Hepburn T."/>
            <person name="Howarth C."/>
            <person name="Jen D."/>
            <person name="Larson L."/>
            <person name="Mehta T."/>
            <person name="Neiman D."/>
            <person name="Pearson M."/>
            <person name="Roberts A."/>
            <person name="Saif S."/>
            <person name="Shea T."/>
            <person name="Shenoy N."/>
            <person name="Sisk P."/>
            <person name="Stolte C."/>
            <person name="Sykes S."/>
            <person name="Walk T."/>
            <person name="White J."/>
            <person name="Yandava C."/>
            <person name="Haas B."/>
            <person name="Nusbaum C."/>
            <person name="Birren B."/>
        </authorList>
    </citation>
    <scope>NUCLEOTIDE SEQUENCE</scope>
    <source>
        <strain evidence="3">R3-111a-1</strain>
    </source>
</reference>
<sequence>MPPLNPFSPILKAWQNWRGLRLPWRKRFLVGSDLQGNTYWEFRDVRAGPDAPGPGRWRRIVQYPRSTHYSEVKVTPQWSQWLRHVREDPPSLEEQRADVARRERMRLLAAEADARWEAKPRVMDDPASHAAAGPTLASQPGGGEARPGGLEPGPEAPGAAKSEDPWKRARGGPSEDWQPEAWNLSKSCK</sequence>
<comment type="similarity">
    <text evidence="1">Belongs to the complex I NDUFA12 subunit family.</text>
</comment>
<dbReference type="InterPro" id="IPR052618">
    <property type="entry name" value="ComplexI_NDUFA12"/>
</dbReference>